<name>A0A2S8FYE2_9BACT</name>
<evidence type="ECO:0000313" key="3">
    <source>
        <dbReference type="Proteomes" id="UP000238322"/>
    </source>
</evidence>
<reference evidence="2 3" key="1">
    <citation type="submission" date="2018-02" db="EMBL/GenBank/DDBJ databases">
        <title>Comparative genomes isolates from brazilian mangrove.</title>
        <authorList>
            <person name="Araujo J.E."/>
            <person name="Taketani R.G."/>
            <person name="Silva M.C.P."/>
            <person name="Loureco M.V."/>
            <person name="Andreote F.D."/>
        </authorList>
    </citation>
    <scope>NUCLEOTIDE SEQUENCE [LARGE SCALE GENOMIC DNA]</scope>
    <source>
        <strain evidence="2 3">Hex-1 MGV</strain>
    </source>
</reference>
<evidence type="ECO:0000313" key="2">
    <source>
        <dbReference type="EMBL" id="PQO37216.1"/>
    </source>
</evidence>
<dbReference type="RefSeq" id="WP_105328467.1">
    <property type="nucleotide sequence ID" value="NZ_PUHY01000005.1"/>
</dbReference>
<accession>A0A2S8FYE2</accession>
<dbReference type="OrthoDB" id="7065534at2"/>
<dbReference type="Proteomes" id="UP000238322">
    <property type="component" value="Unassembled WGS sequence"/>
</dbReference>
<dbReference type="EMBL" id="PUHY01000005">
    <property type="protein sequence ID" value="PQO37216.1"/>
    <property type="molecule type" value="Genomic_DNA"/>
</dbReference>
<protein>
    <recommendedName>
        <fullName evidence="4">CbrC family protein</fullName>
    </recommendedName>
</protein>
<comment type="similarity">
    <text evidence="1">Belongs to the UPF0167 family.</text>
</comment>
<comment type="caution">
    <text evidence="2">The sequence shown here is derived from an EMBL/GenBank/DDBJ whole genome shotgun (WGS) entry which is preliminary data.</text>
</comment>
<evidence type="ECO:0000256" key="1">
    <source>
        <dbReference type="ARBA" id="ARBA00008525"/>
    </source>
</evidence>
<evidence type="ECO:0008006" key="4">
    <source>
        <dbReference type="Google" id="ProtNLM"/>
    </source>
</evidence>
<organism evidence="2 3">
    <name type="scientific">Blastopirellula marina</name>
    <dbReference type="NCBI Taxonomy" id="124"/>
    <lineage>
        <taxon>Bacteria</taxon>
        <taxon>Pseudomonadati</taxon>
        <taxon>Planctomycetota</taxon>
        <taxon>Planctomycetia</taxon>
        <taxon>Pirellulales</taxon>
        <taxon>Pirellulaceae</taxon>
        <taxon>Blastopirellula</taxon>
    </lineage>
</organism>
<sequence>MTTFAELGMPFPLFDAPIEEASGYLAETRCCVCHTPDQPGFELGVGDCLVVACPSCQADNGLRARDQADGSCRLCETTVPFPEQGKRKRMAVCYACLREGKAALTKDTEYGAISWEHAIEGRTHGVPGLETDRYETIVVDPEDDWVAVKMPPEQLFELLRTPSFPTWQGDTWLFCCQAPMTYVGTWQSFAQRRLSQETAWPQFQKLMCQSQFSYVAEDQYESMIDAVYNEHICLYVFECQACRQFRATMDMD</sequence>
<dbReference type="InterPro" id="IPR005363">
    <property type="entry name" value="UPF0167"/>
</dbReference>
<proteinExistence type="inferred from homology"/>
<gene>
    <name evidence="2" type="ORF">C5Y83_04515</name>
</gene>
<dbReference type="Pfam" id="PF03691">
    <property type="entry name" value="UPF0167"/>
    <property type="match status" value="1"/>
</dbReference>
<dbReference type="AlphaFoldDB" id="A0A2S8FYE2"/>